<evidence type="ECO:0000313" key="3">
    <source>
        <dbReference type="Proteomes" id="UP000315103"/>
    </source>
</evidence>
<dbReference type="SUPFAM" id="SSF53474">
    <property type="entry name" value="alpha/beta-Hydrolases"/>
    <property type="match status" value="1"/>
</dbReference>
<dbReference type="PANTHER" id="PTHR11614">
    <property type="entry name" value="PHOSPHOLIPASE-RELATED"/>
    <property type="match status" value="1"/>
</dbReference>
<feature type="domain" description="Serine aminopeptidase S33" evidence="1">
    <location>
        <begin position="27"/>
        <end position="275"/>
    </location>
</feature>
<evidence type="ECO:0000259" key="1">
    <source>
        <dbReference type="Pfam" id="PF12146"/>
    </source>
</evidence>
<dbReference type="InterPro" id="IPR051044">
    <property type="entry name" value="MAG_DAG_Lipase"/>
</dbReference>
<sequence>MKISEETIDNYGRRIKIKIFSPESPVCAIQLMHGMAEHMGRYSEMMTWLAMNDCMAIMHDHRGHGEDEQDPGHFNDFNLLIEDALAVSSVIPHDLPKFILGHSMGSIVARRLLERGVYDGGIIVGTGSRDAFFDQLSSKMLSGLANAAPRMKSETINRLAFAGYDASFPGTQKNRWLSEDDAKVAQYNRDDYCGFKMSNRALSEIVRHIRLSTKQKNLKRLDRDVPILLVGGKDDPFSSRGKDIRNLARLYRHYLDSVTVQLYDTSRHEVLFEKNREQVYNRLVEWVMRHV</sequence>
<proteinExistence type="predicted"/>
<dbReference type="Pfam" id="PF12146">
    <property type="entry name" value="Hydrolase_4"/>
    <property type="match status" value="1"/>
</dbReference>
<organism evidence="2 3">
    <name type="scientific">Salinicoccus cyprini</name>
    <dbReference type="NCBI Taxonomy" id="2493691"/>
    <lineage>
        <taxon>Bacteria</taxon>
        <taxon>Bacillati</taxon>
        <taxon>Bacillota</taxon>
        <taxon>Bacilli</taxon>
        <taxon>Bacillales</taxon>
        <taxon>Staphylococcaceae</taxon>
        <taxon>Salinicoccus</taxon>
    </lineage>
</organism>
<protein>
    <submittedName>
        <fullName evidence="2">Alpha/beta hydrolase</fullName>
    </submittedName>
</protein>
<accession>A0A558AYA1</accession>
<keyword evidence="2" id="KW-0378">Hydrolase</keyword>
<dbReference type="GO" id="GO:0016787">
    <property type="term" value="F:hydrolase activity"/>
    <property type="evidence" value="ECO:0007669"/>
    <property type="project" value="UniProtKB-KW"/>
</dbReference>
<dbReference type="OrthoDB" id="9806902at2"/>
<reference evidence="2 3" key="1">
    <citation type="submission" date="2019-07" db="EMBL/GenBank/DDBJ databases">
        <title>Salinicoccus cyprini sp. nov., isolated from gastro-intestinal tract of mirror carp, Cyprinus carpio var. specularis, collected from Gobind Sagar Reservoir, Himachal Pradesh, India.</title>
        <authorList>
            <person name="Talwar C."/>
            <person name="Singh A.K."/>
            <person name="Lal R."/>
            <person name="Negi R.K."/>
        </authorList>
    </citation>
    <scope>NUCLEOTIDE SEQUENCE [LARGE SCALE GENOMIC DNA]</scope>
    <source>
        <strain evidence="2 3">CT19</strain>
    </source>
</reference>
<dbReference type="InterPro" id="IPR022742">
    <property type="entry name" value="Hydrolase_4"/>
</dbReference>
<gene>
    <name evidence="2" type="ORF">FO441_02850</name>
</gene>
<dbReference type="RefSeq" id="WP_145285501.1">
    <property type="nucleotide sequence ID" value="NZ_VMSJ01000001.1"/>
</dbReference>
<dbReference type="InterPro" id="IPR029058">
    <property type="entry name" value="AB_hydrolase_fold"/>
</dbReference>
<keyword evidence="3" id="KW-1185">Reference proteome</keyword>
<dbReference type="AlphaFoldDB" id="A0A558AYA1"/>
<dbReference type="EMBL" id="VMSJ01000001">
    <property type="protein sequence ID" value="TVT29239.1"/>
    <property type="molecule type" value="Genomic_DNA"/>
</dbReference>
<name>A0A558AYA1_9STAP</name>
<dbReference type="Proteomes" id="UP000315103">
    <property type="component" value="Unassembled WGS sequence"/>
</dbReference>
<evidence type="ECO:0000313" key="2">
    <source>
        <dbReference type="EMBL" id="TVT29239.1"/>
    </source>
</evidence>
<dbReference type="Gene3D" id="3.40.50.1820">
    <property type="entry name" value="alpha/beta hydrolase"/>
    <property type="match status" value="1"/>
</dbReference>
<comment type="caution">
    <text evidence="2">The sequence shown here is derived from an EMBL/GenBank/DDBJ whole genome shotgun (WGS) entry which is preliminary data.</text>
</comment>